<keyword evidence="4" id="KW-0472">Membrane</keyword>
<dbReference type="PANTHER" id="PTHR11360">
    <property type="entry name" value="MONOCARBOXYLATE TRANSPORTER"/>
    <property type="match status" value="1"/>
</dbReference>
<evidence type="ECO:0000256" key="3">
    <source>
        <dbReference type="SAM" id="MobiDB-lite"/>
    </source>
</evidence>
<dbReference type="Proteomes" id="UP000000709">
    <property type="component" value="Unassembled WGS sequence"/>
</dbReference>
<name>G3AGM7_SPAPN</name>
<dbReference type="Gene3D" id="1.20.1250.20">
    <property type="entry name" value="MFS general substrate transporter like domains"/>
    <property type="match status" value="1"/>
</dbReference>
<evidence type="ECO:0000256" key="2">
    <source>
        <dbReference type="ARBA" id="ARBA00006727"/>
    </source>
</evidence>
<feature type="transmembrane region" description="Helical" evidence="4">
    <location>
        <begin position="215"/>
        <end position="235"/>
    </location>
</feature>
<dbReference type="GO" id="GO:0016020">
    <property type="term" value="C:membrane"/>
    <property type="evidence" value="ECO:0007669"/>
    <property type="project" value="UniProtKB-SubCell"/>
</dbReference>
<dbReference type="PROSITE" id="PS50850">
    <property type="entry name" value="MFS"/>
    <property type="match status" value="1"/>
</dbReference>
<dbReference type="Pfam" id="PF07690">
    <property type="entry name" value="MFS_1"/>
    <property type="match status" value="1"/>
</dbReference>
<feature type="transmembrane region" description="Helical" evidence="4">
    <location>
        <begin position="333"/>
        <end position="354"/>
    </location>
</feature>
<feature type="transmembrane region" description="Helical" evidence="4">
    <location>
        <begin position="429"/>
        <end position="451"/>
    </location>
</feature>
<evidence type="ECO:0000259" key="5">
    <source>
        <dbReference type="PROSITE" id="PS50850"/>
    </source>
</evidence>
<dbReference type="GO" id="GO:0032218">
    <property type="term" value="P:riboflavin transport"/>
    <property type="evidence" value="ECO:0007669"/>
    <property type="project" value="TreeGrafter"/>
</dbReference>
<dbReference type="EMBL" id="GL996499">
    <property type="protein sequence ID" value="EGW35366.1"/>
    <property type="molecule type" value="Genomic_DNA"/>
</dbReference>
<dbReference type="SUPFAM" id="SSF103473">
    <property type="entry name" value="MFS general substrate transporter"/>
    <property type="match status" value="1"/>
</dbReference>
<comment type="similarity">
    <text evidence="2">Belongs to the major facilitator superfamily. Monocarboxylate porter (TC 2.A.1.13) family.</text>
</comment>
<evidence type="ECO:0000256" key="4">
    <source>
        <dbReference type="SAM" id="Phobius"/>
    </source>
</evidence>
<dbReference type="AlphaFoldDB" id="G3AGM7"/>
<dbReference type="GO" id="GO:0022857">
    <property type="term" value="F:transmembrane transporter activity"/>
    <property type="evidence" value="ECO:0007669"/>
    <property type="project" value="InterPro"/>
</dbReference>
<protein>
    <recommendedName>
        <fullName evidence="5">Major facilitator superfamily (MFS) profile domain-containing protein</fullName>
    </recommendedName>
</protein>
<dbReference type="OrthoDB" id="6509908at2759"/>
<dbReference type="GeneID" id="18869661"/>
<dbReference type="InterPro" id="IPR011701">
    <property type="entry name" value="MFS"/>
</dbReference>
<sequence>MDNIENELQVSPSNTSIERSTTHTSTHTVVRTSTFLSRHEQLDDPHKFSDGWNRRSLLVLFGSFFGMIGSLGFVNSGGVLQTYLLQNTLKDIPPSTVGWIFSVYNFFAFGMTLISGPIFDKVGCKIPIAFGTVVMTVGLILTSFCTKVYQFILSYGILTGLGAAFTFGPFVSCLSHYFLKKRALAIGASYTGGGIGGVVLPLIFRSLFGKVGFGWTLRIGAFICLFFLVTGWLLVNDRHEEFKEESDESIFKQIVGSVDFKILFHHGLFSVIVFGLLFNGLAFLITLVVISSYSTSRGFSDSDSYLLVVVFNCFSIPGRIIPSILADNYLGRFNTFCMINTFSIIAFTIIWLPFGHHLQALFVFAAAFGFSSGSVLSLSASLVASIIPTSEIGKGLGTAFFILSIGDLFAIPISGAITNSGTRKSYDNLVVFLTCCAGVGWIISFVGRYLYGGLNLKRA</sequence>
<feature type="transmembrane region" description="Helical" evidence="4">
    <location>
        <begin position="268"/>
        <end position="293"/>
    </location>
</feature>
<dbReference type="InterPro" id="IPR050327">
    <property type="entry name" value="Proton-linked_MCT"/>
</dbReference>
<organism evidence="7">
    <name type="scientific">Spathaspora passalidarum (strain NRRL Y-27907 / 11-Y1)</name>
    <dbReference type="NCBI Taxonomy" id="619300"/>
    <lineage>
        <taxon>Eukaryota</taxon>
        <taxon>Fungi</taxon>
        <taxon>Dikarya</taxon>
        <taxon>Ascomycota</taxon>
        <taxon>Saccharomycotina</taxon>
        <taxon>Pichiomycetes</taxon>
        <taxon>Debaryomycetaceae</taxon>
        <taxon>Spathaspora</taxon>
    </lineage>
</organism>
<reference evidence="6 7" key="1">
    <citation type="journal article" date="2011" name="Proc. Natl. Acad. Sci. U.S.A.">
        <title>Comparative genomics of xylose-fermenting fungi for enhanced biofuel production.</title>
        <authorList>
            <person name="Wohlbach D.J."/>
            <person name="Kuo A."/>
            <person name="Sato T.K."/>
            <person name="Potts K.M."/>
            <person name="Salamov A.A."/>
            <person name="LaButti K.M."/>
            <person name="Sun H."/>
            <person name="Clum A."/>
            <person name="Pangilinan J.L."/>
            <person name="Lindquist E.A."/>
            <person name="Lucas S."/>
            <person name="Lapidus A."/>
            <person name="Jin M."/>
            <person name="Gunawan C."/>
            <person name="Balan V."/>
            <person name="Dale B.E."/>
            <person name="Jeffries T.W."/>
            <person name="Zinkel R."/>
            <person name="Barry K.W."/>
            <person name="Grigoriev I.V."/>
            <person name="Gasch A.P."/>
        </authorList>
    </citation>
    <scope>NUCLEOTIDE SEQUENCE [LARGE SCALE GENOMIC DNA]</scope>
    <source>
        <strain evidence="7">NRRL Y-27907 / 11-Y1</strain>
    </source>
</reference>
<evidence type="ECO:0000313" key="7">
    <source>
        <dbReference type="Proteomes" id="UP000000709"/>
    </source>
</evidence>
<gene>
    <name evidence="6" type="ORF">SPAPADRAFT_132466</name>
</gene>
<dbReference type="InterPro" id="IPR020846">
    <property type="entry name" value="MFS_dom"/>
</dbReference>
<feature type="transmembrane region" description="Helical" evidence="4">
    <location>
        <begin position="360"/>
        <end position="384"/>
    </location>
</feature>
<evidence type="ECO:0000256" key="1">
    <source>
        <dbReference type="ARBA" id="ARBA00004141"/>
    </source>
</evidence>
<comment type="subcellular location">
    <subcellularLocation>
        <location evidence="1">Membrane</location>
        <topology evidence="1">Multi-pass membrane protein</topology>
    </subcellularLocation>
</comment>
<dbReference type="OMA" id="PWAIRII"/>
<keyword evidence="7" id="KW-1185">Reference proteome</keyword>
<dbReference type="PANTHER" id="PTHR11360:SF177">
    <property type="entry name" value="RIBOFLAVIN TRANSPORTER MCH5"/>
    <property type="match status" value="1"/>
</dbReference>
<evidence type="ECO:0000313" key="6">
    <source>
        <dbReference type="EMBL" id="EGW35366.1"/>
    </source>
</evidence>
<feature type="transmembrane region" description="Helical" evidence="4">
    <location>
        <begin position="183"/>
        <end position="203"/>
    </location>
</feature>
<feature type="transmembrane region" description="Helical" evidence="4">
    <location>
        <begin position="396"/>
        <end position="417"/>
    </location>
</feature>
<feature type="transmembrane region" description="Helical" evidence="4">
    <location>
        <begin position="57"/>
        <end position="76"/>
    </location>
</feature>
<keyword evidence="4" id="KW-0812">Transmembrane</keyword>
<feature type="transmembrane region" description="Helical" evidence="4">
    <location>
        <begin position="96"/>
        <end position="114"/>
    </location>
</feature>
<feature type="compositionally biased region" description="Polar residues" evidence="3">
    <location>
        <begin position="1"/>
        <end position="18"/>
    </location>
</feature>
<feature type="transmembrane region" description="Helical" evidence="4">
    <location>
        <begin position="150"/>
        <end position="171"/>
    </location>
</feature>
<dbReference type="eggNOG" id="KOG2504">
    <property type="taxonomic scope" value="Eukaryota"/>
</dbReference>
<feature type="domain" description="Major facilitator superfamily (MFS) profile" evidence="5">
    <location>
        <begin position="55"/>
        <end position="452"/>
    </location>
</feature>
<dbReference type="InParanoid" id="G3AGM7"/>
<feature type="region of interest" description="Disordered" evidence="3">
    <location>
        <begin position="1"/>
        <end position="26"/>
    </location>
</feature>
<feature type="transmembrane region" description="Helical" evidence="4">
    <location>
        <begin position="126"/>
        <end position="144"/>
    </location>
</feature>
<feature type="transmembrane region" description="Helical" evidence="4">
    <location>
        <begin position="305"/>
        <end position="326"/>
    </location>
</feature>
<dbReference type="KEGG" id="spaa:SPAPADRAFT_132466"/>
<accession>G3AGM7</accession>
<dbReference type="InterPro" id="IPR036259">
    <property type="entry name" value="MFS_trans_sf"/>
</dbReference>
<dbReference type="HOGENOM" id="CLU_001265_1_0_1"/>
<proteinExistence type="inferred from homology"/>
<dbReference type="RefSeq" id="XP_007372778.1">
    <property type="nucleotide sequence ID" value="XM_007372716.1"/>
</dbReference>
<keyword evidence="4" id="KW-1133">Transmembrane helix</keyword>